<evidence type="ECO:0000256" key="8">
    <source>
        <dbReference type="ARBA" id="ARBA00023065"/>
    </source>
</evidence>
<evidence type="ECO:0000256" key="5">
    <source>
        <dbReference type="ARBA" id="ARBA00022692"/>
    </source>
</evidence>
<dbReference type="GeneID" id="8827552"/>
<keyword evidence="14" id="KW-1185">Reference proteome</keyword>
<comment type="similarity">
    <text evidence="2">Belongs to the CorA metal ion transporter (MIT) (TC 1.A.35) family.</text>
</comment>
<dbReference type="SUPFAM" id="SSF144083">
    <property type="entry name" value="Magnesium transport protein CorA, transmembrane region"/>
    <property type="match status" value="1"/>
</dbReference>
<sequence length="248" mass="29060">MLRITVEEGDVKENPKFRKDGSKLTLILRLHGFDKEYVSHPVKLTWHEGSDEIILTASRNTIEEVKKFLLRREEPIDVVWSLIQYEYVTLDKLEEKVEKLQNAALHDYSSKLMGEILKVKKTLFKIHRDYMRLRNLLEWSVGKGNERAGEILRDVNELIYGVEYLIDGATTALQLMQNTLSAKMNEVMKILTIIATIMMPLTLITGIYGMNFVNMPEIRWQYGYYYSLALMLAVALLMLYYFKRKRLL</sequence>
<evidence type="ECO:0000256" key="1">
    <source>
        <dbReference type="ARBA" id="ARBA00004651"/>
    </source>
</evidence>
<dbReference type="InterPro" id="IPR045863">
    <property type="entry name" value="CorA_TM1_TM2"/>
</dbReference>
<dbReference type="InterPro" id="IPR045861">
    <property type="entry name" value="CorA_cytoplasmic_dom"/>
</dbReference>
<comment type="subcellular location">
    <subcellularLocation>
        <location evidence="1">Cell membrane</location>
        <topology evidence="1">Multi-pass membrane protein</topology>
    </subcellularLocation>
</comment>
<dbReference type="EMBL" id="CP001941">
    <property type="protein sequence ID" value="ADD08418.1"/>
    <property type="molecule type" value="Genomic_DNA"/>
</dbReference>
<comment type="catalytic activity">
    <reaction evidence="10">
        <text>Mg(2+)(in) = Mg(2+)(out)</text>
        <dbReference type="Rhea" id="RHEA:29827"/>
        <dbReference type="ChEBI" id="CHEBI:18420"/>
    </reaction>
</comment>
<dbReference type="PANTHER" id="PTHR46494:SF1">
    <property type="entry name" value="CORA FAMILY METAL ION TRANSPORTER (EUROFUNG)"/>
    <property type="match status" value="1"/>
</dbReference>
<evidence type="ECO:0000256" key="9">
    <source>
        <dbReference type="ARBA" id="ARBA00023136"/>
    </source>
</evidence>
<organism evidence="13 14">
    <name type="scientific">Aciduliprofundum boonei (strain DSM 19572 / T469)</name>
    <dbReference type="NCBI Taxonomy" id="439481"/>
    <lineage>
        <taxon>Archaea</taxon>
        <taxon>Methanobacteriati</taxon>
        <taxon>Thermoplasmatota</taxon>
        <taxon>DHVE2 group</taxon>
        <taxon>Candidatus Aciduliprofundum</taxon>
    </lineage>
</organism>
<dbReference type="KEGG" id="abi:Aboo_0607"/>
<comment type="function">
    <text evidence="11">Mediates influx of magnesium ions. Alternates between open and closed states. Activated by low cytoplasmic Mg(2+) levels. Inactive when cytoplasmic Mg(2+) levels are high.</text>
</comment>
<name>D3TCY3_ACIB4</name>
<evidence type="ECO:0000256" key="4">
    <source>
        <dbReference type="ARBA" id="ARBA00022475"/>
    </source>
</evidence>
<evidence type="ECO:0000256" key="11">
    <source>
        <dbReference type="ARBA" id="ARBA00045497"/>
    </source>
</evidence>
<dbReference type="AlphaFoldDB" id="D3TCY3"/>
<keyword evidence="6" id="KW-0460">Magnesium</keyword>
<evidence type="ECO:0000313" key="14">
    <source>
        <dbReference type="Proteomes" id="UP000001400"/>
    </source>
</evidence>
<dbReference type="GO" id="GO:0015087">
    <property type="term" value="F:cobalt ion transmembrane transporter activity"/>
    <property type="evidence" value="ECO:0007669"/>
    <property type="project" value="TreeGrafter"/>
</dbReference>
<proteinExistence type="inferred from homology"/>
<keyword evidence="3" id="KW-0813">Transport</keyword>
<evidence type="ECO:0000256" key="7">
    <source>
        <dbReference type="ARBA" id="ARBA00022989"/>
    </source>
</evidence>
<dbReference type="HOGENOM" id="CLU_1122570_0_0_2"/>
<keyword evidence="8" id="KW-0406">Ion transport</keyword>
<evidence type="ECO:0000256" key="6">
    <source>
        <dbReference type="ARBA" id="ARBA00022842"/>
    </source>
</evidence>
<keyword evidence="9 12" id="KW-0472">Membrane</keyword>
<dbReference type="Gene3D" id="1.20.58.340">
    <property type="entry name" value="Magnesium transport protein CorA, transmembrane region"/>
    <property type="match status" value="2"/>
</dbReference>
<gene>
    <name evidence="13" type="ordered locus">Aboo_0607</name>
</gene>
<evidence type="ECO:0000256" key="3">
    <source>
        <dbReference type="ARBA" id="ARBA00022448"/>
    </source>
</evidence>
<dbReference type="PANTHER" id="PTHR46494">
    <property type="entry name" value="CORA FAMILY METAL ION TRANSPORTER (EUROFUNG)"/>
    <property type="match status" value="1"/>
</dbReference>
<dbReference type="GO" id="GO:0050897">
    <property type="term" value="F:cobalt ion binding"/>
    <property type="evidence" value="ECO:0007669"/>
    <property type="project" value="TreeGrafter"/>
</dbReference>
<reference evidence="13" key="1">
    <citation type="submission" date="2010-02" db="EMBL/GenBank/DDBJ databases">
        <title>Complete sequence of Aciduliprofundum boonei T469.</title>
        <authorList>
            <consortium name="US DOE Joint Genome Institute"/>
            <person name="Lucas S."/>
            <person name="Copeland A."/>
            <person name="Lapidus A."/>
            <person name="Cheng J.-F."/>
            <person name="Bruce D."/>
            <person name="Goodwin L."/>
            <person name="Pitluck S."/>
            <person name="Saunders E."/>
            <person name="Detter J.C."/>
            <person name="Han C."/>
            <person name="Tapia R."/>
            <person name="Land M."/>
            <person name="Hauser L."/>
            <person name="Kyrpides N."/>
            <person name="Mikhailova N."/>
            <person name="Flores G."/>
            <person name="Reysenbach A.-L."/>
            <person name="Woyke T."/>
        </authorList>
    </citation>
    <scope>NUCLEOTIDE SEQUENCE</scope>
    <source>
        <strain evidence="13">T469</strain>
    </source>
</reference>
<dbReference type="GO" id="GO:0000287">
    <property type="term" value="F:magnesium ion binding"/>
    <property type="evidence" value="ECO:0007669"/>
    <property type="project" value="TreeGrafter"/>
</dbReference>
<dbReference type="SUPFAM" id="SSF143865">
    <property type="entry name" value="CorA soluble domain-like"/>
    <property type="match status" value="1"/>
</dbReference>
<evidence type="ECO:0000313" key="13">
    <source>
        <dbReference type="EMBL" id="ADD08418.1"/>
    </source>
</evidence>
<feature type="transmembrane region" description="Helical" evidence="12">
    <location>
        <begin position="222"/>
        <end position="242"/>
    </location>
</feature>
<dbReference type="OrthoDB" id="28779at2157"/>
<keyword evidence="4" id="KW-1003">Cell membrane</keyword>
<evidence type="ECO:0000256" key="10">
    <source>
        <dbReference type="ARBA" id="ARBA00034269"/>
    </source>
</evidence>
<dbReference type="Pfam" id="PF01544">
    <property type="entry name" value="CorA"/>
    <property type="match status" value="1"/>
</dbReference>
<evidence type="ECO:0000256" key="12">
    <source>
        <dbReference type="SAM" id="Phobius"/>
    </source>
</evidence>
<dbReference type="FunFam" id="1.20.58.340:FF:000004">
    <property type="entry name" value="Magnesium transport protein CorA"/>
    <property type="match status" value="1"/>
</dbReference>
<protein>
    <submittedName>
        <fullName evidence="13">Mg2 transporter protein CorA family protein</fullName>
    </submittedName>
</protein>
<feature type="transmembrane region" description="Helical" evidence="12">
    <location>
        <begin position="190"/>
        <end position="210"/>
    </location>
</feature>
<dbReference type="GO" id="GO:0005886">
    <property type="term" value="C:plasma membrane"/>
    <property type="evidence" value="ECO:0007669"/>
    <property type="project" value="UniProtKB-SubCell"/>
</dbReference>
<dbReference type="RefSeq" id="WP_012997186.1">
    <property type="nucleotide sequence ID" value="NC_013926.1"/>
</dbReference>
<keyword evidence="7 12" id="KW-1133">Transmembrane helix</keyword>
<dbReference type="Proteomes" id="UP000001400">
    <property type="component" value="Chromosome"/>
</dbReference>
<dbReference type="GO" id="GO:0015095">
    <property type="term" value="F:magnesium ion transmembrane transporter activity"/>
    <property type="evidence" value="ECO:0007669"/>
    <property type="project" value="TreeGrafter"/>
</dbReference>
<dbReference type="InterPro" id="IPR002523">
    <property type="entry name" value="MgTranspt_CorA/ZnTranspt_ZntB"/>
</dbReference>
<keyword evidence="5 12" id="KW-0812">Transmembrane</keyword>
<accession>D3TCY3</accession>
<evidence type="ECO:0000256" key="2">
    <source>
        <dbReference type="ARBA" id="ARBA00009765"/>
    </source>
</evidence>